<feature type="region of interest" description="Disordered" evidence="1">
    <location>
        <begin position="362"/>
        <end position="391"/>
    </location>
</feature>
<dbReference type="InterPro" id="IPR006867">
    <property type="entry name" value="DUF632"/>
</dbReference>
<feature type="domain" description="DUF632" evidence="2">
    <location>
        <begin position="446"/>
        <end position="739"/>
    </location>
</feature>
<name>A0A8T0RJJ2_PANVG</name>
<dbReference type="AlphaFoldDB" id="A0A8T0RJJ2"/>
<proteinExistence type="predicted"/>
<dbReference type="PANTHER" id="PTHR21450">
    <property type="entry name" value="PROTEIN ALTERED PHOSPHATE STARVATION RESPONSE 1"/>
    <property type="match status" value="1"/>
</dbReference>
<evidence type="ECO:0000313" key="5">
    <source>
        <dbReference type="Proteomes" id="UP000823388"/>
    </source>
</evidence>
<evidence type="ECO:0000259" key="3">
    <source>
        <dbReference type="Pfam" id="PF04783"/>
    </source>
</evidence>
<feature type="region of interest" description="Disordered" evidence="1">
    <location>
        <begin position="311"/>
        <end position="346"/>
    </location>
</feature>
<feature type="compositionally biased region" description="Low complexity" evidence="1">
    <location>
        <begin position="85"/>
        <end position="98"/>
    </location>
</feature>
<feature type="compositionally biased region" description="Low complexity" evidence="1">
    <location>
        <begin position="314"/>
        <end position="330"/>
    </location>
</feature>
<evidence type="ECO:0000256" key="1">
    <source>
        <dbReference type="SAM" id="MobiDB-lite"/>
    </source>
</evidence>
<protein>
    <submittedName>
        <fullName evidence="4">Uncharacterized protein</fullName>
    </submittedName>
</protein>
<dbReference type="PANTHER" id="PTHR21450:SF48">
    <property type="entry name" value="OS08G0551200 PROTEIN"/>
    <property type="match status" value="1"/>
</dbReference>
<dbReference type="Pfam" id="PF04783">
    <property type="entry name" value="DUF630"/>
    <property type="match status" value="1"/>
</dbReference>
<feature type="compositionally biased region" description="Acidic residues" evidence="1">
    <location>
        <begin position="331"/>
        <end position="346"/>
    </location>
</feature>
<dbReference type="InterPro" id="IPR006868">
    <property type="entry name" value="DUF630"/>
</dbReference>
<reference evidence="4" key="1">
    <citation type="submission" date="2020-05" db="EMBL/GenBank/DDBJ databases">
        <title>WGS assembly of Panicum virgatum.</title>
        <authorList>
            <person name="Lovell J.T."/>
            <person name="Jenkins J."/>
            <person name="Shu S."/>
            <person name="Juenger T.E."/>
            <person name="Schmutz J."/>
        </authorList>
    </citation>
    <scope>NUCLEOTIDE SEQUENCE</scope>
    <source>
        <strain evidence="4">AP13</strain>
    </source>
</reference>
<feature type="compositionally biased region" description="Acidic residues" evidence="1">
    <location>
        <begin position="99"/>
        <end position="122"/>
    </location>
</feature>
<feature type="domain" description="DUF630" evidence="3">
    <location>
        <begin position="1"/>
        <end position="58"/>
    </location>
</feature>
<gene>
    <name evidence="4" type="ORF">PVAP13_6KG402900</name>
</gene>
<dbReference type="Pfam" id="PF04782">
    <property type="entry name" value="DUF632"/>
    <property type="match status" value="1"/>
</dbReference>
<dbReference type="EMBL" id="CM029047">
    <property type="protein sequence ID" value="KAG2585624.1"/>
    <property type="molecule type" value="Genomic_DNA"/>
</dbReference>
<comment type="caution">
    <text evidence="4">The sequence shown here is derived from an EMBL/GenBank/DDBJ whole genome shotgun (WGS) entry which is preliminary data.</text>
</comment>
<accession>A0A8T0RJJ2</accession>
<evidence type="ECO:0000313" key="4">
    <source>
        <dbReference type="EMBL" id="KAG2585624.1"/>
    </source>
</evidence>
<sequence>MGCGHSKRGSSSAAVALCRDRSALLAEAIAWRYALADAHRAYASSLRATGAALHDFLRAVQDAAPPPATGHGAGDSPPKGDDADAVPPAATAPASPGASEEEQDGNVDDGGDMPQDEDEASDDGGGITRSPSDDEATAGAELPLTRPVSPAPQAQPQQMVPPYVSAYPPAYDPGYPPQLGSVHPPPPYSYGPVPGPAYGYGGADMGGYGQSFYNYNISYAQTQPPPPSAAIEQHPQATDATIQYYRYQGEATSSSHAHYGGYNSYPYPHPQGGGLAAASSWQWQLPTPSPPRVSAAWDFLDPFQAVESYHQDHPAASAASPAIHARSLSSDDIEEDEDIPELEDEESGVVVREAHAGEECTCVNSASEELHETSSSDDELDNDKSDGNCSCQEEAEGHIEFRSSDAIGSIVDGVESVVEELLNEPGVAEPPLPAVPDQRTYSSDVDVVQEIKLQFDSASKSAGDVSKMLEVDKMPYNQKKNSGLKVPSMLICGQPSKGKAIMQFEEEKAMECGNLSSSLQKLYLWEKKLLKEVKAAEKIRVLYEKKHKEQKKLYYGGAEAHKLEAIEIYVKKLSTKLNIAIDIVNATSKKINKLRDEELWFQTNELIRGFMQMWYSMSQCHQMQWLALSHAKSMDSNMAATNGYHIVLIKRLELQLLDLIANFSQWLNAQRKYATYLNEWLKKGIEYEPEVTDDGVPPFSPGRLGAPPIFTIYNNWAVSMERISEAEVVGTMLALASYVMSLWEHHGSMDMDDQVMRRKAVQKLVLLSNQRGISSSAQVDAANLQSCMSKVFEAMESFAATCETAYKDLNSRIEEERAPAADIDTSAEGN</sequence>
<keyword evidence="5" id="KW-1185">Reference proteome</keyword>
<evidence type="ECO:0000259" key="2">
    <source>
        <dbReference type="Pfam" id="PF04782"/>
    </source>
</evidence>
<organism evidence="4 5">
    <name type="scientific">Panicum virgatum</name>
    <name type="common">Blackwell switchgrass</name>
    <dbReference type="NCBI Taxonomy" id="38727"/>
    <lineage>
        <taxon>Eukaryota</taxon>
        <taxon>Viridiplantae</taxon>
        <taxon>Streptophyta</taxon>
        <taxon>Embryophyta</taxon>
        <taxon>Tracheophyta</taxon>
        <taxon>Spermatophyta</taxon>
        <taxon>Magnoliopsida</taxon>
        <taxon>Liliopsida</taxon>
        <taxon>Poales</taxon>
        <taxon>Poaceae</taxon>
        <taxon>PACMAD clade</taxon>
        <taxon>Panicoideae</taxon>
        <taxon>Panicodae</taxon>
        <taxon>Paniceae</taxon>
        <taxon>Panicinae</taxon>
        <taxon>Panicum</taxon>
        <taxon>Panicum sect. Hiantes</taxon>
    </lineage>
</organism>
<feature type="region of interest" description="Disordered" evidence="1">
    <location>
        <begin position="62"/>
        <end position="165"/>
    </location>
</feature>
<dbReference type="Proteomes" id="UP000823388">
    <property type="component" value="Chromosome 6K"/>
</dbReference>
<feature type="compositionally biased region" description="Low complexity" evidence="1">
    <location>
        <begin position="147"/>
        <end position="165"/>
    </location>
</feature>